<comment type="caution">
    <text evidence="2">The sequence shown here is derived from an EMBL/GenBank/DDBJ whole genome shotgun (WGS) entry which is preliminary data.</text>
</comment>
<dbReference type="Pfam" id="PF20515">
    <property type="entry name" value="2OG-FeII_Oxy_6"/>
    <property type="match status" value="1"/>
</dbReference>
<sequence>MNGLKKSPHHDKDAFLYASGWWFQADKRTSRIQRDASKRCTGVKLIFPNEHFWIDLSNIHGLIQVVRASSKFVHYTAPAHNNESTKLVGMSAQFSRRLAQTMWWKSHSCYDNGEGAGYHIRDGSTI</sequence>
<dbReference type="InterPro" id="IPR046798">
    <property type="entry name" value="2OG-FeII_Oxy_6"/>
</dbReference>
<protein>
    <recommendedName>
        <fullName evidence="1">Tet-like 2OG-Fe(II) oxygenase domain-containing protein</fullName>
    </recommendedName>
</protein>
<keyword evidence="3" id="KW-1185">Reference proteome</keyword>
<name>A0A9Q3ILV6_9BASI</name>
<reference evidence="2" key="1">
    <citation type="submission" date="2021-03" db="EMBL/GenBank/DDBJ databases">
        <title>Draft genome sequence of rust myrtle Austropuccinia psidii MF-1, a brazilian biotype.</title>
        <authorList>
            <person name="Quecine M.C."/>
            <person name="Pachon D.M.R."/>
            <person name="Bonatelli M.L."/>
            <person name="Correr F.H."/>
            <person name="Franceschini L.M."/>
            <person name="Leite T.F."/>
            <person name="Margarido G.R.A."/>
            <person name="Almeida C.A."/>
            <person name="Ferrarezi J.A."/>
            <person name="Labate C.A."/>
        </authorList>
    </citation>
    <scope>NUCLEOTIDE SEQUENCE</scope>
    <source>
        <strain evidence="2">MF-1</strain>
    </source>
</reference>
<dbReference type="OrthoDB" id="2503998at2759"/>
<organism evidence="2 3">
    <name type="scientific">Austropuccinia psidii MF-1</name>
    <dbReference type="NCBI Taxonomy" id="1389203"/>
    <lineage>
        <taxon>Eukaryota</taxon>
        <taxon>Fungi</taxon>
        <taxon>Dikarya</taxon>
        <taxon>Basidiomycota</taxon>
        <taxon>Pucciniomycotina</taxon>
        <taxon>Pucciniomycetes</taxon>
        <taxon>Pucciniales</taxon>
        <taxon>Sphaerophragmiaceae</taxon>
        <taxon>Austropuccinia</taxon>
    </lineage>
</organism>
<evidence type="ECO:0000313" key="3">
    <source>
        <dbReference type="Proteomes" id="UP000765509"/>
    </source>
</evidence>
<dbReference type="AlphaFoldDB" id="A0A9Q3ILV6"/>
<feature type="domain" description="Tet-like 2OG-Fe(II) oxygenase" evidence="1">
    <location>
        <begin position="1"/>
        <end position="79"/>
    </location>
</feature>
<evidence type="ECO:0000313" key="2">
    <source>
        <dbReference type="EMBL" id="MBW0543774.1"/>
    </source>
</evidence>
<evidence type="ECO:0000259" key="1">
    <source>
        <dbReference type="Pfam" id="PF20515"/>
    </source>
</evidence>
<gene>
    <name evidence="2" type="ORF">O181_083489</name>
</gene>
<dbReference type="EMBL" id="AVOT02048555">
    <property type="protein sequence ID" value="MBW0543774.1"/>
    <property type="molecule type" value="Genomic_DNA"/>
</dbReference>
<dbReference type="Proteomes" id="UP000765509">
    <property type="component" value="Unassembled WGS sequence"/>
</dbReference>
<accession>A0A9Q3ILV6</accession>
<proteinExistence type="predicted"/>